<keyword evidence="4" id="KW-0540">Nuclease</keyword>
<gene>
    <name evidence="11" type="ORF">LSAT_V11C800424190</name>
</gene>
<dbReference type="Pfam" id="PF13359">
    <property type="entry name" value="DDE_Tnp_4"/>
    <property type="match status" value="1"/>
</dbReference>
<evidence type="ECO:0000256" key="6">
    <source>
        <dbReference type="ARBA" id="ARBA00022801"/>
    </source>
</evidence>
<evidence type="ECO:0000256" key="3">
    <source>
        <dbReference type="ARBA" id="ARBA00006958"/>
    </source>
</evidence>
<name>A0A9R1ULK8_LACSA</name>
<evidence type="ECO:0000259" key="10">
    <source>
        <dbReference type="Pfam" id="PF26138"/>
    </source>
</evidence>
<evidence type="ECO:0000256" key="1">
    <source>
        <dbReference type="ARBA" id="ARBA00001968"/>
    </source>
</evidence>
<dbReference type="EMBL" id="NBSK02000008">
    <property type="protein sequence ID" value="KAJ0189071.1"/>
    <property type="molecule type" value="Genomic_DNA"/>
</dbReference>
<dbReference type="InterPro" id="IPR058353">
    <property type="entry name" value="DUF8040"/>
</dbReference>
<keyword evidence="6" id="KW-0378">Hydrolase</keyword>
<dbReference type="GO" id="GO:0046872">
    <property type="term" value="F:metal ion binding"/>
    <property type="evidence" value="ECO:0007669"/>
    <property type="project" value="UniProtKB-KW"/>
</dbReference>
<dbReference type="AlphaFoldDB" id="A0A9R1ULK8"/>
<feature type="chain" id="PRO_5040210197" description="DDE Tnp4 domain-containing protein" evidence="8">
    <location>
        <begin position="24"/>
        <end position="338"/>
    </location>
</feature>
<keyword evidence="8" id="KW-0732">Signal</keyword>
<evidence type="ECO:0000313" key="12">
    <source>
        <dbReference type="Proteomes" id="UP000235145"/>
    </source>
</evidence>
<evidence type="ECO:0000259" key="9">
    <source>
        <dbReference type="Pfam" id="PF13359"/>
    </source>
</evidence>
<evidence type="ECO:0000256" key="4">
    <source>
        <dbReference type="ARBA" id="ARBA00022722"/>
    </source>
</evidence>
<keyword evidence="5" id="KW-0479">Metal-binding</keyword>
<comment type="subcellular location">
    <subcellularLocation>
        <location evidence="2">Nucleus</location>
    </subcellularLocation>
</comment>
<dbReference type="GO" id="GO:0004518">
    <property type="term" value="F:nuclease activity"/>
    <property type="evidence" value="ECO:0007669"/>
    <property type="project" value="UniProtKB-KW"/>
</dbReference>
<keyword evidence="7" id="KW-0539">Nucleus</keyword>
<evidence type="ECO:0000256" key="8">
    <source>
        <dbReference type="SAM" id="SignalP"/>
    </source>
</evidence>
<comment type="caution">
    <text evidence="11">The sequence shown here is derived from an EMBL/GenBank/DDBJ whole genome shotgun (WGS) entry which is preliminary data.</text>
</comment>
<sequence>MPFLKLRQMQVVHLICLLMAILAHHKLTIKNQFLHNLSNGGQCRELIRMSVQAFKNLCIILRRDGGLRPTECMFVEEHVARFLDIVGNDLRNTFLSWMPRLSKSTRSRVLHAVIALESLYIQQPKGDVVPKEIQEKERLFPYFKNCVGAIDSVKLPNRDALKYHGRKGYPTINFTYVLTGWEGTASDSMILKNALNRDDKPVIPNGRYYLVDAGLPHSTTLMTPYRGVRYHSKEYSARAPQNARDLYNLRHTSLCNAIERTFGVLQRRFLIIRIEDRDKDLEDDVLQEVLSAPTEEVKHDSSGTREGNNMAEQLRNSIANQMWTSYLLSPNNEINMST</sequence>
<accession>A0A9R1ULK8</accession>
<dbReference type="GO" id="GO:0016787">
    <property type="term" value="F:hydrolase activity"/>
    <property type="evidence" value="ECO:0007669"/>
    <property type="project" value="UniProtKB-KW"/>
</dbReference>
<feature type="signal peptide" evidence="8">
    <location>
        <begin position="1"/>
        <end position="23"/>
    </location>
</feature>
<dbReference type="PANTHER" id="PTHR22930:SF268">
    <property type="entry name" value="NUCLEASE HARBI1"/>
    <property type="match status" value="1"/>
</dbReference>
<evidence type="ECO:0000313" key="11">
    <source>
        <dbReference type="EMBL" id="KAJ0189071.1"/>
    </source>
</evidence>
<feature type="domain" description="DDE Tnp4" evidence="9">
    <location>
        <begin position="171"/>
        <end position="273"/>
    </location>
</feature>
<keyword evidence="12" id="KW-1185">Reference proteome</keyword>
<dbReference type="InterPro" id="IPR027806">
    <property type="entry name" value="HARBI1_dom"/>
</dbReference>
<dbReference type="Proteomes" id="UP000235145">
    <property type="component" value="Unassembled WGS sequence"/>
</dbReference>
<evidence type="ECO:0000256" key="5">
    <source>
        <dbReference type="ARBA" id="ARBA00022723"/>
    </source>
</evidence>
<feature type="domain" description="DUF8040" evidence="10">
    <location>
        <begin position="31"/>
        <end position="114"/>
    </location>
</feature>
<evidence type="ECO:0000256" key="2">
    <source>
        <dbReference type="ARBA" id="ARBA00004123"/>
    </source>
</evidence>
<evidence type="ECO:0008006" key="13">
    <source>
        <dbReference type="Google" id="ProtNLM"/>
    </source>
</evidence>
<comment type="similarity">
    <text evidence="3">Belongs to the HARBI1 family.</text>
</comment>
<dbReference type="PANTHER" id="PTHR22930">
    <property type="match status" value="1"/>
</dbReference>
<protein>
    <recommendedName>
        <fullName evidence="13">DDE Tnp4 domain-containing protein</fullName>
    </recommendedName>
</protein>
<dbReference type="Pfam" id="PF26138">
    <property type="entry name" value="DUF8040"/>
    <property type="match status" value="1"/>
</dbReference>
<dbReference type="GO" id="GO:0005634">
    <property type="term" value="C:nucleus"/>
    <property type="evidence" value="ECO:0007669"/>
    <property type="project" value="UniProtKB-SubCell"/>
</dbReference>
<dbReference type="InterPro" id="IPR045249">
    <property type="entry name" value="HARBI1-like"/>
</dbReference>
<evidence type="ECO:0000256" key="7">
    <source>
        <dbReference type="ARBA" id="ARBA00023242"/>
    </source>
</evidence>
<organism evidence="11 12">
    <name type="scientific">Lactuca sativa</name>
    <name type="common">Garden lettuce</name>
    <dbReference type="NCBI Taxonomy" id="4236"/>
    <lineage>
        <taxon>Eukaryota</taxon>
        <taxon>Viridiplantae</taxon>
        <taxon>Streptophyta</taxon>
        <taxon>Embryophyta</taxon>
        <taxon>Tracheophyta</taxon>
        <taxon>Spermatophyta</taxon>
        <taxon>Magnoliopsida</taxon>
        <taxon>eudicotyledons</taxon>
        <taxon>Gunneridae</taxon>
        <taxon>Pentapetalae</taxon>
        <taxon>asterids</taxon>
        <taxon>campanulids</taxon>
        <taxon>Asterales</taxon>
        <taxon>Asteraceae</taxon>
        <taxon>Cichorioideae</taxon>
        <taxon>Cichorieae</taxon>
        <taxon>Lactucinae</taxon>
        <taxon>Lactuca</taxon>
    </lineage>
</organism>
<proteinExistence type="inferred from homology"/>
<reference evidence="11 12" key="1">
    <citation type="journal article" date="2017" name="Nat. Commun.">
        <title>Genome assembly with in vitro proximity ligation data and whole-genome triplication in lettuce.</title>
        <authorList>
            <person name="Reyes-Chin-Wo S."/>
            <person name="Wang Z."/>
            <person name="Yang X."/>
            <person name="Kozik A."/>
            <person name="Arikit S."/>
            <person name="Song C."/>
            <person name="Xia L."/>
            <person name="Froenicke L."/>
            <person name="Lavelle D.O."/>
            <person name="Truco M.J."/>
            <person name="Xia R."/>
            <person name="Zhu S."/>
            <person name="Xu C."/>
            <person name="Xu H."/>
            <person name="Xu X."/>
            <person name="Cox K."/>
            <person name="Korf I."/>
            <person name="Meyers B.C."/>
            <person name="Michelmore R.W."/>
        </authorList>
    </citation>
    <scope>NUCLEOTIDE SEQUENCE [LARGE SCALE GENOMIC DNA]</scope>
    <source>
        <strain evidence="12">cv. Salinas</strain>
        <tissue evidence="11">Seedlings</tissue>
    </source>
</reference>
<comment type="cofactor">
    <cofactor evidence="1">
        <name>a divalent metal cation</name>
        <dbReference type="ChEBI" id="CHEBI:60240"/>
    </cofactor>
</comment>